<reference evidence="3 5" key="1">
    <citation type="journal article" date="2002" name="Nature">
        <title>Sequence and analysis of chromosome 2 of Dictyostelium discoideum.</title>
        <authorList>
            <consortium name="Dictyostelium Genome Sequencing Consortium"/>
            <person name="Glockner G."/>
            <person name="Eichinger L."/>
            <person name="Szafranski K."/>
            <person name="Pachebat J.A."/>
            <person name="Bankier A.T."/>
            <person name="Dear P.H."/>
            <person name="Lehmann R."/>
            <person name="Baumgart C."/>
            <person name="Parra G."/>
            <person name="Abril J.F."/>
            <person name="Guigo R."/>
            <person name="Kumpf K."/>
            <person name="Tunggal B."/>
            <person name="Cox E."/>
            <person name="Quail M.A."/>
            <person name="Platzer M."/>
            <person name="Rosenthal A."/>
            <person name="Noegel A.A."/>
        </authorList>
    </citation>
    <scope>NUCLEOTIDE SEQUENCE [LARGE SCALE GENOMIC DNA]</scope>
    <source>
        <strain evidence="3 5">AX4</strain>
    </source>
</reference>
<dbReference type="RefSeq" id="XP_644423.1">
    <property type="nucleotide sequence ID" value="XM_639331.1"/>
</dbReference>
<dbReference type="SMR" id="Q557E5"/>
<dbReference type="dictyBase" id="DDB_G0273613"/>
<accession>Q557E5</accession>
<dbReference type="GeneID" id="8619048"/>
<evidence type="ECO:0000313" key="4">
    <source>
        <dbReference type="EMBL" id="EAL70911.1"/>
    </source>
</evidence>
<dbReference type="GeneID" id="8618929"/>
<feature type="compositionally biased region" description="Low complexity" evidence="1">
    <location>
        <begin position="196"/>
        <end position="209"/>
    </location>
</feature>
<dbReference type="EMBL" id="AAFI02000011">
    <property type="protein sequence ID" value="EAL70497.1"/>
    <property type="molecule type" value="Genomic_DNA"/>
</dbReference>
<dbReference type="EMBL" id="AAFI02000009">
    <property type="protein sequence ID" value="EAL70911.1"/>
    <property type="molecule type" value="Genomic_DNA"/>
</dbReference>
<gene>
    <name evidence="4" type="ORF">DDB_G0273387</name>
    <name evidence="3" type="ORF">DDB_G0273613</name>
</gene>
<protein>
    <submittedName>
        <fullName evidence="3">Uncharacterized protein</fullName>
    </submittedName>
</protein>
<keyword evidence="2" id="KW-1133">Transmembrane helix</keyword>
<dbReference type="KEGG" id="ddi:DDB_G0273613"/>
<dbReference type="FunCoup" id="Q557E5">
    <property type="interactions" value="243"/>
</dbReference>
<comment type="caution">
    <text evidence="3">The sequence shown here is derived from an EMBL/GenBank/DDBJ whole genome shotgun (WGS) entry which is preliminary data.</text>
</comment>
<evidence type="ECO:0000256" key="2">
    <source>
        <dbReference type="SAM" id="Phobius"/>
    </source>
</evidence>
<dbReference type="HOGENOM" id="CLU_1258103_0_0_1"/>
<name>Q557E5_DICDI</name>
<organism evidence="3 5">
    <name type="scientific">Dictyostelium discoideum</name>
    <name type="common">Social amoeba</name>
    <dbReference type="NCBI Taxonomy" id="44689"/>
    <lineage>
        <taxon>Eukaryota</taxon>
        <taxon>Amoebozoa</taxon>
        <taxon>Evosea</taxon>
        <taxon>Eumycetozoa</taxon>
        <taxon>Dictyostelia</taxon>
        <taxon>Dictyosteliales</taxon>
        <taxon>Dictyosteliaceae</taxon>
        <taxon>Dictyostelium</taxon>
    </lineage>
</organism>
<keyword evidence="2" id="KW-0472">Membrane</keyword>
<reference evidence="3" key="3">
    <citation type="submission" date="2009-08" db="EMBL/GenBank/DDBJ databases">
        <authorList>
            <consortium name="The Dictyostelium discoideum Sequencing Consortium"/>
            <person name="Eichinger L."/>
            <person name="Pachebat J.A."/>
            <person name="Gloeckner G."/>
            <person name="Rajandream M.-A."/>
            <person name="Sucgang R."/>
            <person name="Song J."/>
            <person name="Cox E.C."/>
            <person name="Tunggal B."/>
            <person name="Szafranski K."/>
            <person name="Konfortov B.A."/>
            <person name="Farbrother P."/>
            <person name="Bankier A.T."/>
            <person name="Lehmann R."/>
            <person name="Hamlin N."/>
            <person name="Xu Q."/>
            <person name="Davies R."/>
            <person name="Gaudet P."/>
            <person name="Fey P."/>
            <person name="Pilcher K."/>
            <person name="Chen G."/>
            <person name="Saunders D."/>
            <person name="Sodergren E."/>
            <person name="Davis P."/>
            <person name="Nie X."/>
            <person name="Kerhornou A."/>
            <person name="Hemphill L."/>
            <person name="Bason N."/>
            <person name="Berriman M."/>
            <person name="Desany B."/>
            <person name="Churcher C."/>
            <person name="Cooper J."/>
            <person name="van Driessche N."/>
            <person name="Cronin A."/>
            <person name="Goodhead I."/>
            <person name="Muzny D."/>
            <person name="Hall N."/>
            <person name="Harper D."/>
            <person name="Lindsay R."/>
            <person name="Hauser H."/>
            <person name="James K."/>
            <person name="Quiles M."/>
            <person name="Buchrieser C."/>
            <person name="Wardroper A."/>
            <person name="Thangavelu M."/>
            <person name="Johnson D."/>
            <person name="Knights A."/>
            <person name="Loulseged H."/>
            <person name="Mungall K."/>
            <person name="Price C."/>
            <person name="Ma J."/>
            <person name="Quail M."/>
            <person name="Hernandez J."/>
            <person name="Rabbinowitsch E."/>
            <person name="Steffen D."/>
            <person name="Sanders M."/>
            <person name="Weinstock G."/>
            <person name="Sharp S."/>
            <person name="Just E."/>
            <person name="Shaulsky G."/>
            <person name="Simmonds M."/>
            <person name="Tivey A."/>
            <person name="White B."/>
            <person name="Walker D."/>
            <person name="Woodward J."/>
            <person name="Winckler T."/>
            <person name="Schleicher M."/>
            <person name="Rosenthal A."/>
            <person name="Rivero F."/>
            <person name="Chisholm R.L."/>
            <person name="Gibbs R."/>
            <person name="Loomis W.F."/>
            <person name="Platzer M."/>
            <person name="Kay R.R."/>
            <person name="Williams J."/>
            <person name="Dear P.H."/>
            <person name="Noegel A.A."/>
            <person name="Barrell B."/>
            <person name="Kuspa A."/>
        </authorList>
    </citation>
    <scope>NUCLEOTIDE SEQUENCE</scope>
    <source>
        <strain evidence="3">AX4</strain>
    </source>
</reference>
<keyword evidence="2" id="KW-0812">Transmembrane</keyword>
<dbReference type="dictyBase" id="DDB_G0273387"/>
<feature type="transmembrane region" description="Helical" evidence="2">
    <location>
        <begin position="160"/>
        <end position="179"/>
    </location>
</feature>
<dbReference type="OMA" id="LEITIFM"/>
<sequence length="220" mass="25064">MSPRPESIKKVMDVLGDFNPSEDKIKKTLGIDEDEMRMINEEKNTVISPAKDRIPINRKLTKKAQDTLGINLSKEKLMDVLGVDENTINCAASEESEHKENKIKLKRENSITTNKRSLQKALSKMGIDASSVKLTRTLGVPKNELPNPSNKDTTFKSSSLQFLFFIAVGILLIALAFILKQRGNIMNFKNIMQQQLQQQQPSHTQFNTNQHHHHHHHFDN</sequence>
<evidence type="ECO:0000313" key="5">
    <source>
        <dbReference type="Proteomes" id="UP000002195"/>
    </source>
</evidence>
<dbReference type="AlphaFoldDB" id="Q557E5"/>
<proteinExistence type="predicted"/>
<feature type="compositionally biased region" description="Basic residues" evidence="1">
    <location>
        <begin position="210"/>
        <end position="220"/>
    </location>
</feature>
<feature type="region of interest" description="Disordered" evidence="1">
    <location>
        <begin position="196"/>
        <end position="220"/>
    </location>
</feature>
<reference evidence="3 5" key="2">
    <citation type="journal article" date="2005" name="Nature">
        <title>The genome of the social amoeba Dictyostelium discoideum.</title>
        <authorList>
            <consortium name="The Dictyostelium discoideum Sequencing Consortium"/>
            <person name="Eichinger L."/>
            <person name="Pachebat J.A."/>
            <person name="Glockner G."/>
            <person name="Rajandream M.A."/>
            <person name="Sucgang R."/>
            <person name="Berriman M."/>
            <person name="Song J."/>
            <person name="Olsen R."/>
            <person name="Szafranski K."/>
            <person name="Xu Q."/>
            <person name="Tunggal B."/>
            <person name="Kummerfeld S."/>
            <person name="Madera M."/>
            <person name="Konfortov B.A."/>
            <person name="Rivero F."/>
            <person name="Bankier A.T."/>
            <person name="Lehmann R."/>
            <person name="Hamlin N."/>
            <person name="Davies R."/>
            <person name="Gaudet P."/>
            <person name="Fey P."/>
            <person name="Pilcher K."/>
            <person name="Chen G."/>
            <person name="Saunders D."/>
            <person name="Sodergren E."/>
            <person name="Davis P."/>
            <person name="Kerhornou A."/>
            <person name="Nie X."/>
            <person name="Hall N."/>
            <person name="Anjard C."/>
            <person name="Hemphill L."/>
            <person name="Bason N."/>
            <person name="Farbrother P."/>
            <person name="Desany B."/>
            <person name="Just E."/>
            <person name="Morio T."/>
            <person name="Rost R."/>
            <person name="Churcher C."/>
            <person name="Cooper J."/>
            <person name="Haydock S."/>
            <person name="van Driessche N."/>
            <person name="Cronin A."/>
            <person name="Goodhead I."/>
            <person name="Muzny D."/>
            <person name="Mourier T."/>
            <person name="Pain A."/>
            <person name="Lu M."/>
            <person name="Harper D."/>
            <person name="Lindsay R."/>
            <person name="Hauser H."/>
            <person name="James K."/>
            <person name="Quiles M."/>
            <person name="Madan Babu M."/>
            <person name="Saito T."/>
            <person name="Buchrieser C."/>
            <person name="Wardroper A."/>
            <person name="Felder M."/>
            <person name="Thangavelu M."/>
            <person name="Johnson D."/>
            <person name="Knights A."/>
            <person name="Loulseged H."/>
            <person name="Mungall K."/>
            <person name="Oliver K."/>
            <person name="Price C."/>
            <person name="Quail M.A."/>
            <person name="Urushihara H."/>
            <person name="Hernandez J."/>
            <person name="Rabbinowitsch E."/>
            <person name="Steffen D."/>
            <person name="Sanders M."/>
            <person name="Ma J."/>
            <person name="Kohara Y."/>
            <person name="Sharp S."/>
            <person name="Simmonds M."/>
            <person name="Spiegler S."/>
            <person name="Tivey A."/>
            <person name="Sugano S."/>
            <person name="White B."/>
            <person name="Walker D."/>
            <person name="Woodward J."/>
            <person name="Winckler T."/>
            <person name="Tanaka Y."/>
            <person name="Shaulsky G."/>
            <person name="Schleicher M."/>
            <person name="Weinstock G."/>
            <person name="Rosenthal A."/>
            <person name="Cox E.C."/>
            <person name="Chisholm R.L."/>
            <person name="Gibbs R."/>
            <person name="Loomis W.F."/>
            <person name="Platzer M."/>
            <person name="Kay R.R."/>
            <person name="Williams J."/>
            <person name="Dear P.H."/>
            <person name="Noegel A.A."/>
            <person name="Barrell B."/>
            <person name="Kuspa A."/>
        </authorList>
    </citation>
    <scope>NUCLEOTIDE SEQUENCE [LARGE SCALE GENOMIC DNA]</scope>
    <source>
        <strain evidence="3 5">AX4</strain>
    </source>
</reference>
<dbReference type="STRING" id="44689.Q557E5"/>
<dbReference type="KEGG" id="ddi:DDB_G0273387"/>
<dbReference type="PaxDb" id="44689-DDB0230089"/>
<evidence type="ECO:0000313" key="3">
    <source>
        <dbReference type="EMBL" id="EAL70497.1"/>
    </source>
</evidence>
<dbReference type="eggNOG" id="ENOG502RC3V">
    <property type="taxonomic scope" value="Eukaryota"/>
</dbReference>
<dbReference type="RefSeq" id="XP_644827.1">
    <property type="nucleotide sequence ID" value="XM_639735.1"/>
</dbReference>
<evidence type="ECO:0000256" key="1">
    <source>
        <dbReference type="SAM" id="MobiDB-lite"/>
    </source>
</evidence>
<dbReference type="Proteomes" id="UP000002195">
    <property type="component" value="Unassembled WGS sequence"/>
</dbReference>
<keyword evidence="5" id="KW-1185">Reference proteome</keyword>
<dbReference type="VEuPathDB" id="AmoebaDB:DDB_G0273387"/>